<keyword evidence="2" id="KW-0472">Membrane</keyword>
<evidence type="ECO:0008006" key="5">
    <source>
        <dbReference type="Google" id="ProtNLM"/>
    </source>
</evidence>
<feature type="compositionally biased region" description="Pro residues" evidence="1">
    <location>
        <begin position="101"/>
        <end position="114"/>
    </location>
</feature>
<feature type="transmembrane region" description="Helical" evidence="2">
    <location>
        <begin position="137"/>
        <end position="157"/>
    </location>
</feature>
<keyword evidence="2" id="KW-1133">Transmembrane helix</keyword>
<protein>
    <recommendedName>
        <fullName evidence="5">DUF308 domain-containing protein</fullName>
    </recommendedName>
</protein>
<feature type="compositionally biased region" description="Basic and acidic residues" evidence="1">
    <location>
        <begin position="1"/>
        <end position="10"/>
    </location>
</feature>
<feature type="compositionally biased region" description="Pro residues" evidence="1">
    <location>
        <begin position="52"/>
        <end position="92"/>
    </location>
</feature>
<evidence type="ECO:0000256" key="1">
    <source>
        <dbReference type="SAM" id="MobiDB-lite"/>
    </source>
</evidence>
<proteinExistence type="predicted"/>
<evidence type="ECO:0000256" key="2">
    <source>
        <dbReference type="SAM" id="Phobius"/>
    </source>
</evidence>
<comment type="caution">
    <text evidence="3">The sequence shown here is derived from an EMBL/GenBank/DDBJ whole genome shotgun (WGS) entry which is preliminary data.</text>
</comment>
<evidence type="ECO:0000313" key="4">
    <source>
        <dbReference type="Proteomes" id="UP001597145"/>
    </source>
</evidence>
<feature type="region of interest" description="Disordered" evidence="1">
    <location>
        <begin position="1"/>
        <end position="129"/>
    </location>
</feature>
<keyword evidence="2" id="KW-0812">Transmembrane</keyword>
<evidence type="ECO:0000313" key="3">
    <source>
        <dbReference type="EMBL" id="MFD1529365.1"/>
    </source>
</evidence>
<reference evidence="4" key="1">
    <citation type="journal article" date="2019" name="Int. J. Syst. Evol. Microbiol.">
        <title>The Global Catalogue of Microorganisms (GCM) 10K type strain sequencing project: providing services to taxonomists for standard genome sequencing and annotation.</title>
        <authorList>
            <consortium name="The Broad Institute Genomics Platform"/>
            <consortium name="The Broad Institute Genome Sequencing Center for Infectious Disease"/>
            <person name="Wu L."/>
            <person name="Ma J."/>
        </authorList>
    </citation>
    <scope>NUCLEOTIDE SEQUENCE [LARGE SCALE GENOMIC DNA]</scope>
    <source>
        <strain evidence="4">JCM 12165</strain>
    </source>
</reference>
<keyword evidence="4" id="KW-1185">Reference proteome</keyword>
<sequence length="201" mass="20859">MNRDPDERPQPDGAAPDEFDAIVSVWRREGQVPEWPDEADHDGESFKATPAAPTPAPAERPPDPAPVDPAPVDPAPVDPAPVDPAPVHPAPVDPAAVGPAPVDPAPVDPAPVDPAPVDDEHFVPPEPPPLPRLGPPAFVGLGLIALGLVLLVVPGWIVAEPYGLPLGLVCLASGLGWLVLRLWPGPDSRSDEDDDDDGAVI</sequence>
<dbReference type="EMBL" id="JBHUCP010000005">
    <property type="protein sequence ID" value="MFD1529365.1"/>
    <property type="molecule type" value="Genomic_DNA"/>
</dbReference>
<accession>A0ABW4FFE4</accession>
<gene>
    <name evidence="3" type="ORF">ACFSCY_07905</name>
</gene>
<name>A0ABW4FFE4_9PSEU</name>
<feature type="transmembrane region" description="Helical" evidence="2">
    <location>
        <begin position="163"/>
        <end position="180"/>
    </location>
</feature>
<dbReference type="Proteomes" id="UP001597145">
    <property type="component" value="Unassembled WGS sequence"/>
</dbReference>
<dbReference type="RefSeq" id="WP_343984543.1">
    <property type="nucleotide sequence ID" value="NZ_BAAAJG010000024.1"/>
</dbReference>
<organism evidence="3 4">
    <name type="scientific">Pseudonocardia aurantiaca</name>
    <dbReference type="NCBI Taxonomy" id="75290"/>
    <lineage>
        <taxon>Bacteria</taxon>
        <taxon>Bacillati</taxon>
        <taxon>Actinomycetota</taxon>
        <taxon>Actinomycetes</taxon>
        <taxon>Pseudonocardiales</taxon>
        <taxon>Pseudonocardiaceae</taxon>
        <taxon>Pseudonocardia</taxon>
    </lineage>
</organism>